<accession>A0A537IXC9</accession>
<proteinExistence type="predicted"/>
<dbReference type="Proteomes" id="UP000318834">
    <property type="component" value="Unassembled WGS sequence"/>
</dbReference>
<dbReference type="GO" id="GO:0003677">
    <property type="term" value="F:DNA binding"/>
    <property type="evidence" value="ECO:0007669"/>
    <property type="project" value="InterPro"/>
</dbReference>
<dbReference type="InterPro" id="IPR011990">
    <property type="entry name" value="TPR-like_helical_dom_sf"/>
</dbReference>
<dbReference type="AlphaFoldDB" id="A0A537IXC9"/>
<dbReference type="Gene3D" id="1.25.40.10">
    <property type="entry name" value="Tetratricopeptide repeat domain"/>
    <property type="match status" value="2"/>
</dbReference>
<dbReference type="SMART" id="SM00530">
    <property type="entry name" value="HTH_XRE"/>
    <property type="match status" value="1"/>
</dbReference>
<dbReference type="SUPFAM" id="SSF48452">
    <property type="entry name" value="TPR-like"/>
    <property type="match status" value="2"/>
</dbReference>
<dbReference type="InterPro" id="IPR001387">
    <property type="entry name" value="Cro/C1-type_HTH"/>
</dbReference>
<dbReference type="PANTHER" id="PTHR47691">
    <property type="entry name" value="REGULATOR-RELATED"/>
    <property type="match status" value="1"/>
</dbReference>
<evidence type="ECO:0000313" key="3">
    <source>
        <dbReference type="EMBL" id="TMI75702.1"/>
    </source>
</evidence>
<feature type="domain" description="HTH cro/C1-type" evidence="2">
    <location>
        <begin position="20"/>
        <end position="73"/>
    </location>
</feature>
<dbReference type="Pfam" id="PF17874">
    <property type="entry name" value="TPR_MalT"/>
    <property type="match status" value="1"/>
</dbReference>
<dbReference type="InterPro" id="IPR041617">
    <property type="entry name" value="TPR_MalT"/>
</dbReference>
<dbReference type="PROSITE" id="PS50943">
    <property type="entry name" value="HTH_CROC1"/>
    <property type="match status" value="1"/>
</dbReference>
<reference evidence="3 4" key="1">
    <citation type="journal article" date="2019" name="Nat. Microbiol.">
        <title>Mediterranean grassland soil C-N compound turnover is dependent on rainfall and depth, and is mediated by genomically divergent microorganisms.</title>
        <authorList>
            <person name="Diamond S."/>
            <person name="Andeer P.F."/>
            <person name="Li Z."/>
            <person name="Crits-Christoph A."/>
            <person name="Burstein D."/>
            <person name="Anantharaman K."/>
            <person name="Lane K.R."/>
            <person name="Thomas B.C."/>
            <person name="Pan C."/>
            <person name="Northen T.R."/>
            <person name="Banfield J.F."/>
        </authorList>
    </citation>
    <scope>NUCLEOTIDE SEQUENCE [LARGE SCALE GENOMIC DNA]</scope>
    <source>
        <strain evidence="3">NP_8</strain>
    </source>
</reference>
<comment type="caution">
    <text evidence="3">The sequence shown here is derived from an EMBL/GenBank/DDBJ whole genome shotgun (WGS) entry which is preliminary data.</text>
</comment>
<dbReference type="SMART" id="SM00028">
    <property type="entry name" value="TPR"/>
    <property type="match status" value="7"/>
</dbReference>
<name>A0A537IXC9_9BACT</name>
<organism evidence="3 4">
    <name type="scientific">Candidatus Segetimicrobium genomatis</name>
    <dbReference type="NCBI Taxonomy" id="2569760"/>
    <lineage>
        <taxon>Bacteria</taxon>
        <taxon>Bacillati</taxon>
        <taxon>Candidatus Sysuimicrobiota</taxon>
        <taxon>Candidatus Sysuimicrobiia</taxon>
        <taxon>Candidatus Sysuimicrobiales</taxon>
        <taxon>Candidatus Segetimicrobiaceae</taxon>
        <taxon>Candidatus Segetimicrobium</taxon>
    </lineage>
</organism>
<dbReference type="EMBL" id="VBAP01000041">
    <property type="protein sequence ID" value="TMI75702.1"/>
    <property type="molecule type" value="Genomic_DNA"/>
</dbReference>
<dbReference type="SUPFAM" id="SSF47413">
    <property type="entry name" value="lambda repressor-like DNA-binding domains"/>
    <property type="match status" value="1"/>
</dbReference>
<dbReference type="PANTHER" id="PTHR47691:SF3">
    <property type="entry name" value="HTH-TYPE TRANSCRIPTIONAL REGULATOR RV0890C-RELATED"/>
    <property type="match status" value="1"/>
</dbReference>
<evidence type="ECO:0000259" key="2">
    <source>
        <dbReference type="PROSITE" id="PS50943"/>
    </source>
</evidence>
<dbReference type="CDD" id="cd00093">
    <property type="entry name" value="HTH_XRE"/>
    <property type="match status" value="1"/>
</dbReference>
<evidence type="ECO:0000256" key="1">
    <source>
        <dbReference type="SAM" id="Coils"/>
    </source>
</evidence>
<gene>
    <name evidence="3" type="ORF">E6H05_06090</name>
</gene>
<keyword evidence="1" id="KW-0175">Coiled coil</keyword>
<evidence type="ECO:0000313" key="4">
    <source>
        <dbReference type="Proteomes" id="UP000318834"/>
    </source>
</evidence>
<dbReference type="InterPro" id="IPR019734">
    <property type="entry name" value="TPR_rpt"/>
</dbReference>
<protein>
    <submittedName>
        <fullName evidence="3">Tetratricopeptide repeat protein</fullName>
    </submittedName>
</protein>
<dbReference type="Gene3D" id="1.10.260.40">
    <property type="entry name" value="lambda repressor-like DNA-binding domains"/>
    <property type="match status" value="1"/>
</dbReference>
<sequence length="446" mass="49110">MPEQRTAKSPVWLRRLGGHIRQARRIRGFTQTDIARPNLTKSFISLLESGRTYPSVNTLVTLASRMQTSLALLLLETPQLPRETALNLLELARASASSNAAKTDRLLAAVETLSEDANDLRAELLLTRGDIALVQGRHRDAERAFSDALAWSRKNQLQPFEPRALSRMAHLALTRHEEDAGRERLENALAQFRSTRTLRSAEGCKALLTYGELMSRQSRTARAQRILLEVAQAAQRQDLTLILGRAQLGLARIHLAAGRNPAAVAALRTAKDALTETDDSLDLATGLRTLGRLLHDVGELDDAHEVLARALQVQDRLGDVRNKAATLDELARVLVRMGKLTEAQREAKAALALAEEHHDQVQKARSLVTLAEVAKAQRRWKQAVDQLKEAVELFKRARLPAEVGAAARELGMLLKERGDHAAAADYLAMAISTETGTRERGSAGTR</sequence>
<dbReference type="InterPro" id="IPR010982">
    <property type="entry name" value="Lambda_DNA-bd_dom_sf"/>
</dbReference>
<feature type="coiled-coil region" evidence="1">
    <location>
        <begin position="340"/>
        <end position="390"/>
    </location>
</feature>